<keyword evidence="1" id="KW-1133">Transmembrane helix</keyword>
<dbReference type="EMBL" id="FSRQ01000001">
    <property type="protein sequence ID" value="SIN96824.1"/>
    <property type="molecule type" value="Genomic_DNA"/>
</dbReference>
<feature type="transmembrane region" description="Helical" evidence="1">
    <location>
        <begin position="59"/>
        <end position="76"/>
    </location>
</feature>
<protein>
    <recommendedName>
        <fullName evidence="4">Molybdenum ABC transporter permease</fullName>
    </recommendedName>
</protein>
<keyword evidence="3" id="KW-1185">Reference proteome</keyword>
<keyword evidence="1" id="KW-0472">Membrane</keyword>
<dbReference type="OrthoDB" id="1376305at2"/>
<evidence type="ECO:0000313" key="2">
    <source>
        <dbReference type="EMBL" id="SIN96824.1"/>
    </source>
</evidence>
<dbReference type="Proteomes" id="UP000184782">
    <property type="component" value="Unassembled WGS sequence"/>
</dbReference>
<evidence type="ECO:0008006" key="4">
    <source>
        <dbReference type="Google" id="ProtNLM"/>
    </source>
</evidence>
<dbReference type="RefSeq" id="WP_074230252.1">
    <property type="nucleotide sequence ID" value="NZ_FSRQ01000001.1"/>
</dbReference>
<accession>A0A1N6FNK7</accession>
<gene>
    <name evidence="2" type="ORF">SAMN05421769_1458</name>
</gene>
<evidence type="ECO:0000313" key="3">
    <source>
        <dbReference type="Proteomes" id="UP000184782"/>
    </source>
</evidence>
<keyword evidence="1" id="KW-0812">Transmembrane</keyword>
<dbReference type="STRING" id="59733.SAMN05421769_1458"/>
<feature type="transmembrane region" description="Helical" evidence="1">
    <location>
        <begin position="6"/>
        <end position="24"/>
    </location>
</feature>
<sequence length="97" mass="11307">MDAVTSQLVLGIIPLVIGIGLIYWIRRRKFYRRNAVGAEGFSSFEASVFIRFIERVGKWIAYALIIIGILFIWSYSQMKKDREKKQQEVKTEQPAPR</sequence>
<organism evidence="2 3">
    <name type="scientific">Chryseobacterium scophthalmum</name>
    <dbReference type="NCBI Taxonomy" id="59733"/>
    <lineage>
        <taxon>Bacteria</taxon>
        <taxon>Pseudomonadati</taxon>
        <taxon>Bacteroidota</taxon>
        <taxon>Flavobacteriia</taxon>
        <taxon>Flavobacteriales</taxon>
        <taxon>Weeksellaceae</taxon>
        <taxon>Chryseobacterium group</taxon>
        <taxon>Chryseobacterium</taxon>
    </lineage>
</organism>
<reference evidence="3" key="1">
    <citation type="submission" date="2016-12" db="EMBL/GenBank/DDBJ databases">
        <authorList>
            <person name="Varghese N."/>
            <person name="Submissions S."/>
        </authorList>
    </citation>
    <scope>NUCLEOTIDE SEQUENCE [LARGE SCALE GENOMIC DNA]</scope>
    <source>
        <strain evidence="3">DSM 16779</strain>
    </source>
</reference>
<dbReference type="AlphaFoldDB" id="A0A1N6FNK7"/>
<name>A0A1N6FNK7_9FLAO</name>
<evidence type="ECO:0000256" key="1">
    <source>
        <dbReference type="SAM" id="Phobius"/>
    </source>
</evidence>
<proteinExistence type="predicted"/>